<dbReference type="InterPro" id="IPR033192">
    <property type="entry name" value="ODAD3"/>
</dbReference>
<feature type="region of interest" description="Disordered" evidence="1">
    <location>
        <begin position="647"/>
        <end position="676"/>
    </location>
</feature>
<sequence length="676" mass="75524">MKQMSTRPNTASAQAKCTTTGNDSVDGSSTGSGGQAVAQGKMRPQSAAVTMSSPSRQSAITSRLYGQSNPAISRASAGASSEDLIRDLETKVRRIVEQKRGESDKLKYAVDKRKEDVEKARLILQDLMKDSEALGLNYQPRQVQTVAITAAIAARPDVSRSSIVTQQSNQTEEITGASGTSFTTVSDVSRNQVEDDDGGRLQPIASISRRPVYSKHTKIKDLEARLEKRVKEMHQVYRKTLVYEHIKKRLNNERMDLLQSTNQLKLIYADKSHQTHELHKKDIAAAEAVSLVQTRLAQQKAEIAADIRKYRREVALRQKWAREKSKFEKYYNDQVQSLIYKELQKQIQAPVQTGELHWLVQLEANQRSPSSKRRATSIPELAEAEAEEEHYKAAFHELGLGMTGDTLDPEEVIRICLAHEELRQELDAKHEEEVAKIAHLRESIDKIRTAAREDTPLSKRGTSQKLETKELEISTLERTLTTLVDQYMYVDQSVRPIKIGLQQILQNVSNETINIDNMAALEKSLIETCEEMMRLLHETSDSQTNQAAQQLADGQESALSGSDGPLSIATSDAGTPAADSVAIENFTSPFNVRIPPRPREPYFVPGVTYPPPPKVDEEDVVEETDADVMDRATVKRISSVLLCTSAGKKKDKAHDEPTEHIRGLSPHIRQTPVHRK</sequence>
<feature type="region of interest" description="Disordered" evidence="1">
    <location>
        <begin position="159"/>
        <end position="201"/>
    </location>
</feature>
<reference evidence="2" key="1">
    <citation type="submission" date="2022-11" db="EMBL/GenBank/DDBJ databases">
        <authorList>
            <person name="Morgan W.R."/>
            <person name="Tartar A."/>
        </authorList>
    </citation>
    <scope>NUCLEOTIDE SEQUENCE</scope>
    <source>
        <strain evidence="2">ARSEF 373</strain>
    </source>
</reference>
<feature type="region of interest" description="Disordered" evidence="1">
    <location>
        <begin position="1"/>
        <end position="81"/>
    </location>
</feature>
<reference evidence="2" key="2">
    <citation type="journal article" date="2023" name="Microbiol Resour">
        <title>Decontamination and Annotation of the Draft Genome Sequence of the Oomycete Lagenidium giganteum ARSEF 373.</title>
        <authorList>
            <person name="Morgan W.R."/>
            <person name="Tartar A."/>
        </authorList>
    </citation>
    <scope>NUCLEOTIDE SEQUENCE</scope>
    <source>
        <strain evidence="2">ARSEF 373</strain>
    </source>
</reference>
<dbReference type="GO" id="GO:0097542">
    <property type="term" value="C:ciliary tip"/>
    <property type="evidence" value="ECO:0007669"/>
    <property type="project" value="TreeGrafter"/>
</dbReference>
<dbReference type="GO" id="GO:0003341">
    <property type="term" value="P:cilium movement"/>
    <property type="evidence" value="ECO:0007669"/>
    <property type="project" value="InterPro"/>
</dbReference>
<dbReference type="GO" id="GO:0035253">
    <property type="term" value="C:ciliary rootlet"/>
    <property type="evidence" value="ECO:0007669"/>
    <property type="project" value="TreeGrafter"/>
</dbReference>
<feature type="compositionally biased region" description="Polar residues" evidence="1">
    <location>
        <begin position="159"/>
        <end position="191"/>
    </location>
</feature>
<feature type="region of interest" description="Disordered" evidence="1">
    <location>
        <begin position="539"/>
        <end position="573"/>
    </location>
</feature>
<evidence type="ECO:0000313" key="2">
    <source>
        <dbReference type="EMBL" id="DBA04879.1"/>
    </source>
</evidence>
<keyword evidence="3" id="KW-1185">Reference proteome</keyword>
<comment type="caution">
    <text evidence="2">The sequence shown here is derived from an EMBL/GenBank/DDBJ whole genome shotgun (WGS) entry which is preliminary data.</text>
</comment>
<dbReference type="GO" id="GO:0036064">
    <property type="term" value="C:ciliary basal body"/>
    <property type="evidence" value="ECO:0007669"/>
    <property type="project" value="TreeGrafter"/>
</dbReference>
<feature type="compositionally biased region" description="Polar residues" evidence="1">
    <location>
        <begin position="1"/>
        <end position="17"/>
    </location>
</feature>
<gene>
    <name evidence="2" type="ORF">N0F65_006881</name>
</gene>
<evidence type="ECO:0000313" key="3">
    <source>
        <dbReference type="Proteomes" id="UP001146120"/>
    </source>
</evidence>
<dbReference type="PANTHER" id="PTHR46518">
    <property type="entry name" value="COILED-COIL DOMAIN-CONTAINING PROTEIN 151"/>
    <property type="match status" value="1"/>
</dbReference>
<proteinExistence type="predicted"/>
<evidence type="ECO:0000256" key="1">
    <source>
        <dbReference type="SAM" id="MobiDB-lite"/>
    </source>
</evidence>
<accession>A0AAV2ZJU5</accession>
<protein>
    <submittedName>
        <fullName evidence="2">Uncharacterized protein</fullName>
    </submittedName>
</protein>
<dbReference type="GO" id="GO:0036158">
    <property type="term" value="P:outer dynein arm assembly"/>
    <property type="evidence" value="ECO:0007669"/>
    <property type="project" value="InterPro"/>
</dbReference>
<name>A0AAV2ZJU5_9STRA</name>
<feature type="compositionally biased region" description="Low complexity" evidence="1">
    <location>
        <begin position="18"/>
        <end position="29"/>
    </location>
</feature>
<feature type="compositionally biased region" description="Polar residues" evidence="1">
    <location>
        <begin position="47"/>
        <end position="71"/>
    </location>
</feature>
<dbReference type="PANTHER" id="PTHR46518:SF1">
    <property type="entry name" value="OUTER DYNEIN ARM-DOCKING COMPLEX SUBUNIT 3"/>
    <property type="match status" value="1"/>
</dbReference>
<dbReference type="EMBL" id="DAKRPA010000004">
    <property type="protein sequence ID" value="DBA04879.1"/>
    <property type="molecule type" value="Genomic_DNA"/>
</dbReference>
<dbReference type="Proteomes" id="UP001146120">
    <property type="component" value="Unassembled WGS sequence"/>
</dbReference>
<feature type="compositionally biased region" description="Basic and acidic residues" evidence="1">
    <location>
        <begin position="652"/>
        <end position="662"/>
    </location>
</feature>
<organism evidence="2 3">
    <name type="scientific">Lagenidium giganteum</name>
    <dbReference type="NCBI Taxonomy" id="4803"/>
    <lineage>
        <taxon>Eukaryota</taxon>
        <taxon>Sar</taxon>
        <taxon>Stramenopiles</taxon>
        <taxon>Oomycota</taxon>
        <taxon>Peronosporomycetes</taxon>
        <taxon>Pythiales</taxon>
        <taxon>Pythiaceae</taxon>
    </lineage>
</organism>
<dbReference type="AlphaFoldDB" id="A0AAV2ZJU5"/>